<dbReference type="Pfam" id="PF01183">
    <property type="entry name" value="Glyco_hydro_25"/>
    <property type="match status" value="1"/>
</dbReference>
<dbReference type="GO" id="GO:0016998">
    <property type="term" value="P:cell wall macromolecule catabolic process"/>
    <property type="evidence" value="ECO:0007669"/>
    <property type="project" value="InterPro"/>
</dbReference>
<name>A0A426JNJ2_9PSEU</name>
<accession>A0A426JNJ2</accession>
<dbReference type="PANTHER" id="PTHR34135:SF2">
    <property type="entry name" value="LYSOZYME"/>
    <property type="match status" value="1"/>
</dbReference>
<dbReference type="InterPro" id="IPR018077">
    <property type="entry name" value="Glyco_hydro_fam25_subgr"/>
</dbReference>
<dbReference type="GO" id="GO:0009253">
    <property type="term" value="P:peptidoglycan catabolic process"/>
    <property type="evidence" value="ECO:0007669"/>
    <property type="project" value="InterPro"/>
</dbReference>
<dbReference type="PROSITE" id="PS51904">
    <property type="entry name" value="GLYCOSYL_HYDROL_F25_2"/>
    <property type="match status" value="1"/>
</dbReference>
<dbReference type="EMBL" id="RSAA01000017">
    <property type="protein sequence ID" value="RRO14734.1"/>
    <property type="molecule type" value="Genomic_DNA"/>
</dbReference>
<evidence type="ECO:0000313" key="4">
    <source>
        <dbReference type="EMBL" id="RRO14734.1"/>
    </source>
</evidence>
<protein>
    <submittedName>
        <fullName evidence="4">Lysozyme</fullName>
    </submittedName>
</protein>
<evidence type="ECO:0000256" key="1">
    <source>
        <dbReference type="ARBA" id="ARBA00010646"/>
    </source>
</evidence>
<evidence type="ECO:0000313" key="5">
    <source>
        <dbReference type="Proteomes" id="UP000274515"/>
    </source>
</evidence>
<dbReference type="Proteomes" id="UP000274515">
    <property type="component" value="Unassembled WGS sequence"/>
</dbReference>
<comment type="similarity">
    <text evidence="1">Belongs to the glycosyl hydrolase 25 family.</text>
</comment>
<dbReference type="Gene3D" id="3.20.20.80">
    <property type="entry name" value="Glycosidases"/>
    <property type="match status" value="1"/>
</dbReference>
<dbReference type="CDD" id="cd00599">
    <property type="entry name" value="GH25_muramidase"/>
    <property type="match status" value="1"/>
</dbReference>
<dbReference type="SMART" id="SM00641">
    <property type="entry name" value="Glyco_25"/>
    <property type="match status" value="1"/>
</dbReference>
<dbReference type="SUPFAM" id="SSF51445">
    <property type="entry name" value="(Trans)glycosidases"/>
    <property type="match status" value="1"/>
</dbReference>
<reference evidence="4 5" key="1">
    <citation type="submission" date="2018-11" db="EMBL/GenBank/DDBJ databases">
        <title>Saccharopolyspora rhizosphaerae sp. nov., an actinomycete isolated from rhizosphere soil in Thailand.</title>
        <authorList>
            <person name="Intra B."/>
            <person name="Euanorasetr J."/>
            <person name="Take A."/>
            <person name="Inahashi Y."/>
            <person name="Mori M."/>
            <person name="Panbangred W."/>
            <person name="Matsumoto A."/>
        </authorList>
    </citation>
    <scope>NUCLEOTIDE SEQUENCE [LARGE SCALE GENOMIC DNA]</scope>
    <source>
        <strain evidence="4 5">H219</strain>
    </source>
</reference>
<proteinExistence type="inferred from homology"/>
<evidence type="ECO:0000256" key="2">
    <source>
        <dbReference type="ARBA" id="ARBA00022801"/>
    </source>
</evidence>
<keyword evidence="3" id="KW-0326">Glycosidase</keyword>
<organism evidence="4 5">
    <name type="scientific">Saccharopolyspora rhizosphaerae</name>
    <dbReference type="NCBI Taxonomy" id="2492662"/>
    <lineage>
        <taxon>Bacteria</taxon>
        <taxon>Bacillati</taxon>
        <taxon>Actinomycetota</taxon>
        <taxon>Actinomycetes</taxon>
        <taxon>Pseudonocardiales</taxon>
        <taxon>Pseudonocardiaceae</taxon>
        <taxon>Saccharopolyspora</taxon>
    </lineage>
</organism>
<comment type="caution">
    <text evidence="4">The sequence shown here is derived from an EMBL/GenBank/DDBJ whole genome shotgun (WGS) entry which is preliminary data.</text>
</comment>
<dbReference type="InterPro" id="IPR017853">
    <property type="entry name" value="GH"/>
</dbReference>
<sequence length="205" mass="22203">MGDRMDYGIDISHHNAVDDWGAVRGNNITFASIKLTEGQSWVDDAAGGHTAGARGAGIVTGGYHFARPGAIDPQVGHFAWWMGQHGLKEPGNMWPMLDMEDSEIPDPNGFITEFVQRLRAATGVRGVLVYASLNWFQNIIDPNLWAGDDVLLWIARYNGDPGNPGWSHPRLALHQHSDAGQVPGIPAGVDRNATVGDHTLASFTL</sequence>
<dbReference type="GO" id="GO:0016052">
    <property type="term" value="P:carbohydrate catabolic process"/>
    <property type="evidence" value="ECO:0007669"/>
    <property type="project" value="TreeGrafter"/>
</dbReference>
<dbReference type="GO" id="GO:0003796">
    <property type="term" value="F:lysozyme activity"/>
    <property type="evidence" value="ECO:0007669"/>
    <property type="project" value="InterPro"/>
</dbReference>
<gene>
    <name evidence="4" type="ORF">EIL87_18515</name>
</gene>
<keyword evidence="5" id="KW-1185">Reference proteome</keyword>
<keyword evidence="2" id="KW-0378">Hydrolase</keyword>
<dbReference type="PANTHER" id="PTHR34135">
    <property type="entry name" value="LYSOZYME"/>
    <property type="match status" value="1"/>
</dbReference>
<evidence type="ECO:0000256" key="3">
    <source>
        <dbReference type="ARBA" id="ARBA00023295"/>
    </source>
</evidence>
<dbReference type="AlphaFoldDB" id="A0A426JNJ2"/>
<dbReference type="InterPro" id="IPR002053">
    <property type="entry name" value="Glyco_hydro_25"/>
</dbReference>